<evidence type="ECO:0000256" key="1">
    <source>
        <dbReference type="ARBA" id="ARBA00022722"/>
    </source>
</evidence>
<reference evidence="6 8" key="2">
    <citation type="submission" date="2023-09" db="EMBL/GenBank/DDBJ databases">
        <title>Complete-Gapless Cercospora beticola genome.</title>
        <authorList>
            <person name="Wyatt N.A."/>
            <person name="Spanner R.E."/>
            <person name="Bolton M.D."/>
        </authorList>
    </citation>
    <scope>NUCLEOTIDE SEQUENCE [LARGE SCALE GENOMIC DNA]</scope>
    <source>
        <strain evidence="6">Cb09-40</strain>
    </source>
</reference>
<evidence type="ECO:0000313" key="7">
    <source>
        <dbReference type="Proteomes" id="UP000230605"/>
    </source>
</evidence>
<dbReference type="GO" id="GO:0035312">
    <property type="term" value="F:5'-3' DNA exonuclease activity"/>
    <property type="evidence" value="ECO:0007669"/>
    <property type="project" value="TreeGrafter"/>
</dbReference>
<dbReference type="GO" id="GO:0006303">
    <property type="term" value="P:double-strand break repair via nonhomologous end joining"/>
    <property type="evidence" value="ECO:0007669"/>
    <property type="project" value="TreeGrafter"/>
</dbReference>
<protein>
    <submittedName>
        <fullName evidence="5">Uncharacterized protein</fullName>
    </submittedName>
</protein>
<dbReference type="PANTHER" id="PTHR23240">
    <property type="entry name" value="DNA CROSS-LINK REPAIR PROTEIN PSO2/SNM1-RELATED"/>
    <property type="match status" value="1"/>
</dbReference>
<name>A0A2G5IF61_CERBT</name>
<dbReference type="GO" id="GO:0036297">
    <property type="term" value="P:interstrand cross-link repair"/>
    <property type="evidence" value="ECO:0007669"/>
    <property type="project" value="TreeGrafter"/>
</dbReference>
<sequence length="744" mass="83364">MSTFDGIVAEFPDIRIDYFRQSSSQQNRPALAYFLSHVHSDHLQGLETCRSPFIWCSPATREILLRLEKYPHRMNFARGILESRQQTYGHLRKILRPIPCEAPTEIELVPGRSIRVTLLDANHCVGACMFLIEGDGKAILYTGDIRAEVWWVNSITRNPVMVPYARHGSVMPQKRLDTVYLDTTFASKSDRYRHFPSKAEGISELLQKVAQYPPDTEFYIDAWTFGYEEVWQALSLFLRSQIHVDDYRHALYSSLHNGAEPKAPEAYKLIRTRVGNEEREACLSTRYQRLHSCERGTGCTVFNNDFVRITPIVSRHNGQEMAELGAGGGQGDLNQQHELEIDDSSIFQKLMSLCVEKLHSQPELLSGVVQMLTATTSARGSAIPLQLADLANGDGTKDVTQDAEDDLLEDLDELPLEKVVSVLAKRVSDSKSDAPTNPRRPAARPGSLPKQITFPYSRHASYGELCVFMDALLPKDIYPCTVDKSSWGPEHSMSYLFGHLYKIPPDFRHDKKMMQDLNETHGEDIANMRQTQASDGETQDSAVQDDELTQISETPVKPKVLLPMTVHETNKRAADTDKPQYAKRPRGTPKERSHSKPVGSRVTPGSATSRPSAMVSGIVKSEAWLRTSILPSEKNARSPGIIDAPRSSSDESPLARSIPETEAVISSRPSNNHRRRTTSTDHIHASSTPTPVRHQPKTSQQFTELVGDDLKEALQRNAYDTVLGDGKEWSLVSVDGHTVQEEEL</sequence>
<dbReference type="OrthoDB" id="5561659at2759"/>
<evidence type="ECO:0000256" key="3">
    <source>
        <dbReference type="ARBA" id="ARBA00022839"/>
    </source>
</evidence>
<keyword evidence="2" id="KW-0378">Hydrolase</keyword>
<keyword evidence="1" id="KW-0540">Nuclease</keyword>
<feature type="region of interest" description="Disordered" evidence="4">
    <location>
        <begin position="635"/>
        <end position="700"/>
    </location>
</feature>
<feature type="compositionally biased region" description="Polar residues" evidence="4">
    <location>
        <begin position="531"/>
        <end position="542"/>
    </location>
</feature>
<dbReference type="PANTHER" id="PTHR23240:SF8">
    <property type="entry name" value="PROTEIN ARTEMIS"/>
    <property type="match status" value="1"/>
</dbReference>
<evidence type="ECO:0000313" key="5">
    <source>
        <dbReference type="EMBL" id="PIB03103.1"/>
    </source>
</evidence>
<organism evidence="5 7">
    <name type="scientific">Cercospora beticola</name>
    <name type="common">Sugarbeet leaf spot fungus</name>
    <dbReference type="NCBI Taxonomy" id="122368"/>
    <lineage>
        <taxon>Eukaryota</taxon>
        <taxon>Fungi</taxon>
        <taxon>Dikarya</taxon>
        <taxon>Ascomycota</taxon>
        <taxon>Pezizomycotina</taxon>
        <taxon>Dothideomycetes</taxon>
        <taxon>Dothideomycetidae</taxon>
        <taxon>Mycosphaerellales</taxon>
        <taxon>Mycosphaerellaceae</taxon>
        <taxon>Cercospora</taxon>
    </lineage>
</organism>
<accession>A0A2G5IF61</accession>
<dbReference type="InterPro" id="IPR036866">
    <property type="entry name" value="RibonucZ/Hydroxyglut_hydro"/>
</dbReference>
<dbReference type="SUPFAM" id="SSF56281">
    <property type="entry name" value="Metallo-hydrolase/oxidoreductase"/>
    <property type="match status" value="1"/>
</dbReference>
<dbReference type="GO" id="GO:0003684">
    <property type="term" value="F:damaged DNA binding"/>
    <property type="evidence" value="ECO:0007669"/>
    <property type="project" value="TreeGrafter"/>
</dbReference>
<feature type="compositionally biased region" description="Low complexity" evidence="4">
    <location>
        <begin position="434"/>
        <end position="445"/>
    </location>
</feature>
<dbReference type="GO" id="GO:0000723">
    <property type="term" value="P:telomere maintenance"/>
    <property type="evidence" value="ECO:0007669"/>
    <property type="project" value="TreeGrafter"/>
</dbReference>
<evidence type="ECO:0000256" key="4">
    <source>
        <dbReference type="SAM" id="MobiDB-lite"/>
    </source>
</evidence>
<evidence type="ECO:0000313" key="6">
    <source>
        <dbReference type="EMBL" id="WPB04485.1"/>
    </source>
</evidence>
<dbReference type="EMBL" id="CP134188">
    <property type="protein sequence ID" value="WPB04485.1"/>
    <property type="molecule type" value="Genomic_DNA"/>
</dbReference>
<dbReference type="Proteomes" id="UP000230605">
    <property type="component" value="Chromosome 10"/>
</dbReference>
<proteinExistence type="predicted"/>
<evidence type="ECO:0000256" key="2">
    <source>
        <dbReference type="ARBA" id="ARBA00022801"/>
    </source>
</evidence>
<dbReference type="Gene3D" id="3.60.15.10">
    <property type="entry name" value="Ribonuclease Z/Hydroxyacylglutathione hydrolase-like"/>
    <property type="match status" value="1"/>
</dbReference>
<keyword evidence="3" id="KW-0269">Exonuclease</keyword>
<gene>
    <name evidence="5" type="ORF">CB0940_12092</name>
    <name evidence="6" type="ORF">RHO25_009131</name>
</gene>
<dbReference type="Proteomes" id="UP001302367">
    <property type="component" value="Chromosome 5"/>
</dbReference>
<feature type="region of interest" description="Disordered" evidence="4">
    <location>
        <begin position="531"/>
        <end position="614"/>
    </location>
</feature>
<feature type="compositionally biased region" description="Basic and acidic residues" evidence="4">
    <location>
        <begin position="568"/>
        <end position="580"/>
    </location>
</feature>
<evidence type="ECO:0000313" key="8">
    <source>
        <dbReference type="Proteomes" id="UP001302367"/>
    </source>
</evidence>
<dbReference type="EMBL" id="LKMD01000099">
    <property type="protein sequence ID" value="PIB03103.1"/>
    <property type="molecule type" value="Genomic_DNA"/>
</dbReference>
<keyword evidence="8" id="KW-1185">Reference proteome</keyword>
<feature type="region of interest" description="Disordered" evidence="4">
    <location>
        <begin position="427"/>
        <end position="450"/>
    </location>
</feature>
<reference evidence="5 7" key="1">
    <citation type="submission" date="2015-10" db="EMBL/GenBank/DDBJ databases">
        <title>The cercosporin biosynthetic gene cluster was horizontally transferred to several fungal lineages and shown to be expanded in Cercospora beticola based on microsynteny with recipient genomes.</title>
        <authorList>
            <person name="De Jonge R."/>
            <person name="Ebert M.K."/>
            <person name="Suttle J.C."/>
            <person name="Jurick Ii W.M."/>
            <person name="Secor G.A."/>
            <person name="Thomma B.P."/>
            <person name="Van De Peer Y."/>
            <person name="Bolton M.D."/>
        </authorList>
    </citation>
    <scope>NUCLEOTIDE SEQUENCE [LARGE SCALE GENOMIC DNA]</scope>
    <source>
        <strain evidence="5 7">09-40</strain>
    </source>
</reference>
<dbReference type="AlphaFoldDB" id="A0A2G5IF61"/>